<reference evidence="1" key="1">
    <citation type="journal article" date="2021" name="Proc. Natl. Acad. Sci. U.S.A.">
        <title>A Catalog of Tens of Thousands of Viruses from Human Metagenomes Reveals Hidden Associations with Chronic Diseases.</title>
        <authorList>
            <person name="Tisza M.J."/>
            <person name="Buck C.B."/>
        </authorList>
    </citation>
    <scope>NUCLEOTIDE SEQUENCE</scope>
    <source>
        <strain evidence="1">Ct9dX1</strain>
    </source>
</reference>
<dbReference type="EMBL" id="BK032832">
    <property type="protein sequence ID" value="DAF63061.1"/>
    <property type="molecule type" value="Genomic_DNA"/>
</dbReference>
<evidence type="ECO:0000313" key="1">
    <source>
        <dbReference type="EMBL" id="DAF63061.1"/>
    </source>
</evidence>
<protein>
    <submittedName>
        <fullName evidence="1">Uncharacterized protein</fullName>
    </submittedName>
</protein>
<name>A0A8S5TIF1_9CAUD</name>
<proteinExistence type="predicted"/>
<accession>A0A8S5TIF1</accession>
<organism evidence="1">
    <name type="scientific">Myoviridae sp. ct9dX1</name>
    <dbReference type="NCBI Taxonomy" id="2827665"/>
    <lineage>
        <taxon>Viruses</taxon>
        <taxon>Duplodnaviria</taxon>
        <taxon>Heunggongvirae</taxon>
        <taxon>Uroviricota</taxon>
        <taxon>Caudoviricetes</taxon>
    </lineage>
</organism>
<sequence>MAKIDGPCKNCNERRAACWDKCDKYKSYKAAAEKIKFERRRYEQKERDLAIDISRAIGRTRKHR</sequence>